<dbReference type="GO" id="GO:0004077">
    <property type="term" value="F:biotin--[biotin carboxyl-carrier protein] ligase activity"/>
    <property type="evidence" value="ECO:0007669"/>
    <property type="project" value="InterPro"/>
</dbReference>
<sequence length="577" mass="65201">MCRKTALIDFVKQLSGGVRFNHKQQIFEQKRLFQSSKMSGNNTVMKPPNVLVYLGEKEQKVFDNISINLMKCLNKDKYVVYELKKSQVLGSPWKENTALLVMFSEEIESKIAEAFRDYVENEGKILIFCSNFDHTEVGLNFNVISGARLVKINYKTILDVPICQGKFSYRLKNSVCLATNSEGEPCILKSMHKSNNLIVSSVHLALDSSLLEEGVQQDDINRLHILKNILCEELGLETDCITIPAPTPGYILVDKEELLYKLQSKRIKEIYLGKLEKSILYPNEPPGSLVDIKVPILFENEFLDAIPFNRNVYFSNLKCKHLGAYVAFFPVITSTMIAAECLRQYEGIVVVAGRQVSGRGRSDNKWISPEGGAMFTLHLSFLLSSRLGQRMPILQHMASLAVVHGIRKNPIYSKLDLRLKWPNDLFYETDKKIGGILVNTTLQGNEVVAFIGIGVNVANEQPTVCINSIIHKHNETVGDSLPLLSIEEVIALTLSELESLIDDFQQSGPEKFLSLYYSYWLHQDQRVTLSSMNKEATIRGLDEYGFLVVNTDDGKNLTLQPDGNRFDIMKNLITSRK</sequence>
<dbReference type="PANTHER" id="PTHR12835">
    <property type="entry name" value="BIOTIN PROTEIN LIGASE"/>
    <property type="match status" value="1"/>
</dbReference>
<dbReference type="InterPro" id="IPR045864">
    <property type="entry name" value="aa-tRNA-synth_II/BPL/LPL"/>
</dbReference>
<evidence type="ECO:0000256" key="2">
    <source>
        <dbReference type="ARBA" id="ARBA00022598"/>
    </source>
</evidence>
<keyword evidence="2 4" id="KW-0436">Ligase</keyword>
<accession>A0A8X6NTB6</accession>
<evidence type="ECO:0000256" key="1">
    <source>
        <dbReference type="ARBA" id="ARBA00009934"/>
    </source>
</evidence>
<dbReference type="OrthoDB" id="10250105at2759"/>
<dbReference type="SUPFAM" id="SSF55681">
    <property type="entry name" value="Class II aaRS and biotin synthetases"/>
    <property type="match status" value="1"/>
</dbReference>
<dbReference type="Proteomes" id="UP000887013">
    <property type="component" value="Unassembled WGS sequence"/>
</dbReference>
<keyword evidence="5" id="KW-1185">Reference proteome</keyword>
<dbReference type="InterPro" id="IPR004143">
    <property type="entry name" value="BPL_LPL_catalytic"/>
</dbReference>
<gene>
    <name evidence="4" type="primary">HLCS</name>
    <name evidence="4" type="ORF">NPIL_36721</name>
</gene>
<dbReference type="NCBIfam" id="TIGR00121">
    <property type="entry name" value="birA_ligase"/>
    <property type="match status" value="1"/>
</dbReference>
<dbReference type="CDD" id="cd16442">
    <property type="entry name" value="BPL"/>
    <property type="match status" value="1"/>
</dbReference>
<evidence type="ECO:0000313" key="4">
    <source>
        <dbReference type="EMBL" id="GFT33608.1"/>
    </source>
</evidence>
<evidence type="ECO:0000313" key="5">
    <source>
        <dbReference type="Proteomes" id="UP000887013"/>
    </source>
</evidence>
<organism evidence="4 5">
    <name type="scientific">Nephila pilipes</name>
    <name type="common">Giant wood spider</name>
    <name type="synonym">Nephila maculata</name>
    <dbReference type="NCBI Taxonomy" id="299642"/>
    <lineage>
        <taxon>Eukaryota</taxon>
        <taxon>Metazoa</taxon>
        <taxon>Ecdysozoa</taxon>
        <taxon>Arthropoda</taxon>
        <taxon>Chelicerata</taxon>
        <taxon>Arachnida</taxon>
        <taxon>Araneae</taxon>
        <taxon>Araneomorphae</taxon>
        <taxon>Entelegynae</taxon>
        <taxon>Araneoidea</taxon>
        <taxon>Nephilidae</taxon>
        <taxon>Nephila</taxon>
    </lineage>
</organism>
<dbReference type="Gene3D" id="3.30.930.10">
    <property type="entry name" value="Bira Bifunctional Protein, Domain 2"/>
    <property type="match status" value="1"/>
</dbReference>
<protein>
    <submittedName>
        <fullName evidence="4">Biotin--protein ligase</fullName>
    </submittedName>
</protein>
<dbReference type="AlphaFoldDB" id="A0A8X6NTB6"/>
<evidence type="ECO:0000259" key="3">
    <source>
        <dbReference type="PROSITE" id="PS51733"/>
    </source>
</evidence>
<dbReference type="EMBL" id="BMAW01108376">
    <property type="protein sequence ID" value="GFT33608.1"/>
    <property type="molecule type" value="Genomic_DNA"/>
</dbReference>
<feature type="domain" description="BPL/LPL catalytic" evidence="3">
    <location>
        <begin position="321"/>
        <end position="505"/>
    </location>
</feature>
<dbReference type="InterPro" id="IPR004408">
    <property type="entry name" value="Biotin_CoA_COase_ligase"/>
</dbReference>
<comment type="caution">
    <text evidence="4">The sequence shown here is derived from an EMBL/GenBank/DDBJ whole genome shotgun (WGS) entry which is preliminary data.</text>
</comment>
<dbReference type="PANTHER" id="PTHR12835:SF5">
    <property type="entry name" value="BIOTIN--PROTEIN LIGASE"/>
    <property type="match status" value="1"/>
</dbReference>
<dbReference type="PROSITE" id="PS51733">
    <property type="entry name" value="BPL_LPL_CATALYTIC"/>
    <property type="match status" value="1"/>
</dbReference>
<proteinExistence type="inferred from homology"/>
<reference evidence="4" key="1">
    <citation type="submission" date="2020-08" db="EMBL/GenBank/DDBJ databases">
        <title>Multicomponent nature underlies the extraordinary mechanical properties of spider dragline silk.</title>
        <authorList>
            <person name="Kono N."/>
            <person name="Nakamura H."/>
            <person name="Mori M."/>
            <person name="Yoshida Y."/>
            <person name="Ohtoshi R."/>
            <person name="Malay A.D."/>
            <person name="Moran D.A.P."/>
            <person name="Tomita M."/>
            <person name="Numata K."/>
            <person name="Arakawa K."/>
        </authorList>
    </citation>
    <scope>NUCLEOTIDE SEQUENCE</scope>
</reference>
<dbReference type="InterPro" id="IPR003142">
    <property type="entry name" value="BPL_C"/>
</dbReference>
<dbReference type="Pfam" id="PF03099">
    <property type="entry name" value="BPL_LplA_LipB"/>
    <property type="match status" value="1"/>
</dbReference>
<name>A0A8X6NTB6_NEPPI</name>
<dbReference type="GO" id="GO:0005737">
    <property type="term" value="C:cytoplasm"/>
    <property type="evidence" value="ECO:0007669"/>
    <property type="project" value="TreeGrafter"/>
</dbReference>
<dbReference type="Pfam" id="PF02237">
    <property type="entry name" value="BPL_C"/>
    <property type="match status" value="1"/>
</dbReference>
<comment type="similarity">
    <text evidence="1">Belongs to the biotin--protein ligase family.</text>
</comment>